<evidence type="ECO:0000313" key="29">
    <source>
        <dbReference type="EMBL" id="RXM35471.1"/>
    </source>
</evidence>
<comment type="subcellular location">
    <subcellularLocation>
        <location evidence="1">Cell junction</location>
        <location evidence="1">Focal adhesion</location>
    </subcellularLocation>
    <subcellularLocation>
        <location evidence="2 24">Cell membrane</location>
        <topology evidence="2 24">Single-pass type I membrane protein</topology>
    </subcellularLocation>
</comment>
<dbReference type="SMART" id="SM00034">
    <property type="entry name" value="CLECT"/>
    <property type="match status" value="9"/>
</dbReference>
<dbReference type="Pfam" id="PF00076">
    <property type="entry name" value="RRM_1"/>
    <property type="match status" value="1"/>
</dbReference>
<dbReference type="Pfam" id="PF00040">
    <property type="entry name" value="fn2"/>
    <property type="match status" value="1"/>
</dbReference>
<keyword evidence="17" id="KW-0472">Membrane</keyword>
<evidence type="ECO:0000256" key="21">
    <source>
        <dbReference type="ARBA" id="ARBA00046864"/>
    </source>
</evidence>
<dbReference type="InterPro" id="IPR001304">
    <property type="entry name" value="C-type_lectin-like"/>
</dbReference>
<feature type="domain" description="C-type lectin" evidence="26">
    <location>
        <begin position="1238"/>
        <end position="1310"/>
    </location>
</feature>
<feature type="domain" description="C-type lectin" evidence="26">
    <location>
        <begin position="1480"/>
        <end position="1593"/>
    </location>
</feature>
<dbReference type="FunFam" id="3.40.50.410:FF:000002">
    <property type="entry name" value="Integrin beta"/>
    <property type="match status" value="1"/>
</dbReference>
<dbReference type="SUPFAM" id="SSF50370">
    <property type="entry name" value="Ricin B-like lectins"/>
    <property type="match status" value="2"/>
</dbReference>
<dbReference type="InterPro" id="IPR000562">
    <property type="entry name" value="FN_type2_dom"/>
</dbReference>
<keyword evidence="15" id="KW-1133">Transmembrane helix</keyword>
<evidence type="ECO:0000256" key="18">
    <source>
        <dbReference type="ARBA" id="ARBA00023157"/>
    </source>
</evidence>
<evidence type="ECO:0000256" key="1">
    <source>
        <dbReference type="ARBA" id="ARBA00004246"/>
    </source>
</evidence>
<dbReference type="Gene3D" id="3.30.70.330">
    <property type="match status" value="1"/>
</dbReference>
<dbReference type="GO" id="GO:0005925">
    <property type="term" value="C:focal adhesion"/>
    <property type="evidence" value="ECO:0007669"/>
    <property type="project" value="UniProtKB-SubCell"/>
</dbReference>
<keyword evidence="8" id="KW-0479">Metal-binding</keyword>
<dbReference type="CDD" id="cd12474">
    <property type="entry name" value="RRM2_MSSP2"/>
    <property type="match status" value="1"/>
</dbReference>
<dbReference type="InterPro" id="IPR016187">
    <property type="entry name" value="CTDL_fold"/>
</dbReference>
<dbReference type="Gene3D" id="2.80.10.50">
    <property type="match status" value="2"/>
</dbReference>
<dbReference type="Gene3D" id="2.10.10.10">
    <property type="entry name" value="Fibronectin, type II, collagen-binding"/>
    <property type="match status" value="1"/>
</dbReference>
<dbReference type="PROSITE" id="PS51092">
    <property type="entry name" value="FN2_2"/>
    <property type="match status" value="1"/>
</dbReference>
<dbReference type="SMART" id="SM00458">
    <property type="entry name" value="RICIN"/>
    <property type="match status" value="2"/>
</dbReference>
<dbReference type="Pfam" id="PF18372">
    <property type="entry name" value="I-EGF_1"/>
    <property type="match status" value="1"/>
</dbReference>
<feature type="domain" description="RRM" evidence="27">
    <location>
        <begin position="162"/>
        <end position="247"/>
    </location>
</feature>
<dbReference type="InterPro" id="IPR016186">
    <property type="entry name" value="C-type_lectin-like/link_sf"/>
</dbReference>
<keyword evidence="22" id="KW-0694">RNA-binding</keyword>
<evidence type="ECO:0000256" key="2">
    <source>
        <dbReference type="ARBA" id="ARBA00004251"/>
    </source>
</evidence>
<dbReference type="SUPFAM" id="SSF56436">
    <property type="entry name" value="C-type lectin-like"/>
    <property type="match status" value="9"/>
</dbReference>
<dbReference type="SUPFAM" id="SSF54928">
    <property type="entry name" value="RNA-binding domain, RBD"/>
    <property type="match status" value="1"/>
</dbReference>
<dbReference type="PRINTS" id="PR00013">
    <property type="entry name" value="FNTYPEII"/>
</dbReference>
<dbReference type="InterPro" id="IPR013806">
    <property type="entry name" value="Kringle-like"/>
</dbReference>
<keyword evidence="16 24" id="KW-0401">Integrin</keyword>
<dbReference type="Pfam" id="PF07965">
    <property type="entry name" value="Integrin_B_tail"/>
    <property type="match status" value="1"/>
</dbReference>
<comment type="subunit">
    <text evidence="21">Heterodimer of an alpha and a beta subunit. Interacts with FLNB. Interacts with HAX1. ITGAV:ITGB6 interacts with FBN1. ITGAV:ITGB6 interacts with TGFB1.</text>
</comment>
<evidence type="ECO:0000259" key="26">
    <source>
        <dbReference type="PROSITE" id="PS50041"/>
    </source>
</evidence>
<evidence type="ECO:0000256" key="23">
    <source>
        <dbReference type="PROSITE-ProRule" id="PRU00479"/>
    </source>
</evidence>
<dbReference type="FunFam" id="3.10.100.10:FF:000038">
    <property type="entry name" value="Secretory phospholipase A2 receptor"/>
    <property type="match status" value="1"/>
</dbReference>
<dbReference type="Gene3D" id="4.10.1240.30">
    <property type="match status" value="1"/>
</dbReference>
<keyword evidence="13 24" id="KW-0130">Cell adhesion</keyword>
<keyword evidence="18 23" id="KW-1015">Disulfide bond</keyword>
<feature type="domain" description="C-type lectin" evidence="26">
    <location>
        <begin position="2084"/>
        <end position="2189"/>
    </location>
</feature>
<dbReference type="FunFam" id="3.10.100.10:FF:000168">
    <property type="entry name" value="Phospholipase A2 receptor 1"/>
    <property type="match status" value="1"/>
</dbReference>
<evidence type="ECO:0000256" key="10">
    <source>
        <dbReference type="ARBA" id="ARBA00022737"/>
    </source>
</evidence>
<dbReference type="SMART" id="SM01241">
    <property type="entry name" value="Integrin_b_cyt"/>
    <property type="match status" value="1"/>
</dbReference>
<evidence type="ECO:0000256" key="11">
    <source>
        <dbReference type="ARBA" id="ARBA00022837"/>
    </source>
</evidence>
<dbReference type="PROSITE" id="PS50041">
    <property type="entry name" value="C_TYPE_LECTIN_2"/>
    <property type="match status" value="10"/>
</dbReference>
<name>A0A444UJX6_ACIRT</name>
<dbReference type="Pfam" id="PF00362">
    <property type="entry name" value="Integrin_beta"/>
    <property type="match status" value="1"/>
</dbReference>
<evidence type="ECO:0000256" key="12">
    <source>
        <dbReference type="ARBA" id="ARBA00022842"/>
    </source>
</evidence>
<comment type="caution">
    <text evidence="29">The sequence shown here is derived from an EMBL/GenBank/DDBJ whole genome shotgun (WGS) entry which is preliminary data.</text>
</comment>
<dbReference type="Gene3D" id="2.60.40.1510">
    <property type="entry name" value="ntegrin, alpha v. Chain A, domain 3"/>
    <property type="match status" value="1"/>
</dbReference>
<dbReference type="InterPro" id="IPR014836">
    <property type="entry name" value="Integrin_bsu_cyt_dom"/>
</dbReference>
<reference evidence="29 30" key="1">
    <citation type="submission" date="2019-01" db="EMBL/GenBank/DDBJ databases">
        <title>Draft Genome and Complete Hox-Cluster Characterization of the Sterlet Sturgeon (Acipenser ruthenus).</title>
        <authorList>
            <person name="Wei Q."/>
        </authorList>
    </citation>
    <scope>NUCLEOTIDE SEQUENCE [LARGE SCALE GENOMIC DNA]</scope>
    <source>
        <strain evidence="29">WHYD16114868_AA</strain>
        <tissue evidence="29">Blood</tissue>
    </source>
</reference>
<dbReference type="InterPro" id="IPR002369">
    <property type="entry name" value="Integrin_bsu_VWA"/>
</dbReference>
<evidence type="ECO:0000256" key="13">
    <source>
        <dbReference type="ARBA" id="ARBA00022889"/>
    </source>
</evidence>
<dbReference type="InterPro" id="IPR057243">
    <property type="entry name" value="Integrin_I-EGF_CS"/>
</dbReference>
<dbReference type="CDD" id="cd23411">
    <property type="entry name" value="beta-trefoil_Ricin_LY75"/>
    <property type="match status" value="1"/>
</dbReference>
<dbReference type="SUPFAM" id="SSF57440">
    <property type="entry name" value="Kringle-like"/>
    <property type="match status" value="1"/>
</dbReference>
<accession>A0A444UJX6</accession>
<keyword evidence="20" id="KW-0325">Glycoprotein</keyword>
<dbReference type="GO" id="GO:0046872">
    <property type="term" value="F:metal ion binding"/>
    <property type="evidence" value="ECO:0007669"/>
    <property type="project" value="UniProtKB-KW"/>
</dbReference>
<keyword evidence="19 29" id="KW-0675">Receptor</keyword>
<keyword evidence="4" id="KW-1003">Cell membrane</keyword>
<dbReference type="GO" id="GO:0009986">
    <property type="term" value="C:cell surface"/>
    <property type="evidence" value="ECO:0007669"/>
    <property type="project" value="TreeGrafter"/>
</dbReference>
<dbReference type="InterPro" id="IPR000504">
    <property type="entry name" value="RRM_dom"/>
</dbReference>
<evidence type="ECO:0000259" key="28">
    <source>
        <dbReference type="PROSITE" id="PS51092"/>
    </source>
</evidence>
<dbReference type="PROSITE" id="PS50102">
    <property type="entry name" value="RRM"/>
    <property type="match status" value="1"/>
</dbReference>
<evidence type="ECO:0000256" key="4">
    <source>
        <dbReference type="ARBA" id="ARBA00022475"/>
    </source>
</evidence>
<dbReference type="SUPFAM" id="SSF53300">
    <property type="entry name" value="vWA-like"/>
    <property type="match status" value="1"/>
</dbReference>
<evidence type="ECO:0000256" key="5">
    <source>
        <dbReference type="ARBA" id="ARBA00022536"/>
    </source>
</evidence>
<dbReference type="InterPro" id="IPR036465">
    <property type="entry name" value="vWFA_dom_sf"/>
</dbReference>
<feature type="domain" description="C-type lectin" evidence="26">
    <location>
        <begin position="1779"/>
        <end position="1898"/>
    </location>
</feature>
<feature type="domain" description="C-type lectin" evidence="26">
    <location>
        <begin position="2219"/>
        <end position="2281"/>
    </location>
</feature>
<evidence type="ECO:0000256" key="6">
    <source>
        <dbReference type="ARBA" id="ARBA00022583"/>
    </source>
</evidence>
<comment type="similarity">
    <text evidence="3 24">Belongs to the integrin beta chain family.</text>
</comment>
<dbReference type="PANTHER" id="PTHR10082">
    <property type="entry name" value="INTEGRIN BETA SUBUNIT"/>
    <property type="match status" value="1"/>
</dbReference>
<dbReference type="CDD" id="cd00062">
    <property type="entry name" value="FN2"/>
    <property type="match status" value="1"/>
</dbReference>
<dbReference type="Pfam" id="PF00059">
    <property type="entry name" value="Lectin_C"/>
    <property type="match status" value="8"/>
</dbReference>
<dbReference type="PROSITE" id="PS50231">
    <property type="entry name" value="RICIN_B_LECTIN"/>
    <property type="match status" value="2"/>
</dbReference>
<dbReference type="SUPFAM" id="SSF69179">
    <property type="entry name" value="Integrin domains"/>
    <property type="match status" value="1"/>
</dbReference>
<dbReference type="GO" id="GO:0007229">
    <property type="term" value="P:integrin-mediated signaling pathway"/>
    <property type="evidence" value="ECO:0007669"/>
    <property type="project" value="UniProtKB-KW"/>
</dbReference>
<dbReference type="InterPro" id="IPR015812">
    <property type="entry name" value="Integrin_bsu"/>
</dbReference>
<gene>
    <name evidence="29" type="ORF">EOD39_12902</name>
</gene>
<feature type="domain" description="C-type lectin" evidence="26">
    <location>
        <begin position="1339"/>
        <end position="1456"/>
    </location>
</feature>
<dbReference type="PRINTS" id="PR01186">
    <property type="entry name" value="INTEGRINB"/>
</dbReference>
<protein>
    <recommendedName>
        <fullName evidence="24">Integrin beta</fullName>
    </recommendedName>
</protein>
<feature type="domain" description="C-type lectin" evidence="26">
    <location>
        <begin position="2550"/>
        <end position="2633"/>
    </location>
</feature>
<dbReference type="FunFam" id="3.10.100.10:FF:000047">
    <property type="entry name" value="lymphocyte antigen 75"/>
    <property type="match status" value="2"/>
</dbReference>
<evidence type="ECO:0000313" key="30">
    <source>
        <dbReference type="Proteomes" id="UP000289886"/>
    </source>
</evidence>
<evidence type="ECO:0000259" key="27">
    <source>
        <dbReference type="PROSITE" id="PS50102"/>
    </source>
</evidence>
<dbReference type="Pfam" id="PF08725">
    <property type="entry name" value="Integrin_b_cyt"/>
    <property type="match status" value="1"/>
</dbReference>
<feature type="compositionally biased region" description="Low complexity" evidence="25">
    <location>
        <begin position="103"/>
        <end position="116"/>
    </location>
</feature>
<dbReference type="InterPro" id="IPR012677">
    <property type="entry name" value="Nucleotide-bd_a/b_plait_sf"/>
</dbReference>
<evidence type="ECO:0000256" key="14">
    <source>
        <dbReference type="ARBA" id="ARBA00022949"/>
    </source>
</evidence>
<feature type="region of interest" description="Disordered" evidence="25">
    <location>
        <begin position="94"/>
        <end position="118"/>
    </location>
</feature>
<dbReference type="InterPro" id="IPR012896">
    <property type="entry name" value="Integrin_bsu_tail"/>
</dbReference>
<evidence type="ECO:0000256" key="8">
    <source>
        <dbReference type="ARBA" id="ARBA00022723"/>
    </source>
</evidence>
<dbReference type="FunFam" id="2.80.10.50:FF:000039">
    <property type="entry name" value="Secretory phospholipase A2 receptor"/>
    <property type="match status" value="1"/>
</dbReference>
<dbReference type="InterPro" id="IPR032695">
    <property type="entry name" value="Integrin_dom_sf"/>
</dbReference>
<evidence type="ECO:0000256" key="24">
    <source>
        <dbReference type="RuleBase" id="RU000633"/>
    </source>
</evidence>
<dbReference type="GO" id="GO:0005178">
    <property type="term" value="F:integrin binding"/>
    <property type="evidence" value="ECO:0007669"/>
    <property type="project" value="TreeGrafter"/>
</dbReference>
<keyword evidence="6" id="KW-0254">Endocytosis</keyword>
<keyword evidence="5" id="KW-0245">EGF-like domain</keyword>
<dbReference type="InterPro" id="IPR036349">
    <property type="entry name" value="Integrin_bsu_tail_dom_sf"/>
</dbReference>
<evidence type="ECO:0000256" key="3">
    <source>
        <dbReference type="ARBA" id="ARBA00007449"/>
    </source>
</evidence>
<dbReference type="Pfam" id="PF24562">
    <property type="entry name" value="CysR_MRC2_N"/>
    <property type="match status" value="2"/>
</dbReference>
<sequence>MSKSFCGISDSNNTVPITSASTEICLICSINCHLDTCAVLLGKNPWFPVTFISPTGKAYISVFMGKVWKQQMYPQYTYYYPQYLQAKQPFALNPHPMAPPSPSTNSSTNHSSSSSNAGWDQLSKTNLYIRGLPPATTDHDLVKLCQPNLSFCVRKQQEQDPTNLYISNLPLSMDEQELESMLKPFGQVISTRILRDSNGASRGVGFARMESTEKCEAVISHFNGKFIKTPPGILVPNEPLLCKFADGGQKKRQNQNKYVQNGRAWPREGEAGMTLTYDPTTAAMQNGFYPSPYSIANRMIAQTSITPYISPVSTYQGYFNCLAPKDHSPYLSLNLIKLDVLQVQTPSWMTHQPYIMQHPGAVLSPSMDHTMSLQPASMLNPLTQQMSHLSLGNTGTFMPATTAMQGAYIPQYAHMQTAAVQVENFTDSLSNSKRCDNLTNLLMKGCPEDLIEFPVTKVVIQKNEFLGGGGGQKNNRNVTQIAPQKITLKLRPANEVTFQVDVQQAEDYPVDVYYLMDLSASMVDDLEMIKELGTTLSKEMAKLTSKFRLGFGSFVEKPVLPFIRKTPEELKNPCKGVDQFCLPTFGYKHVLPLTDSAERFNEIITDQQVSANIDIPECGFDAVMQAAVCGDKIGWRNDSMHLLVFVSDADSHFGMDSKMSGIVIPNDGQCHLDSNNEYSKSTVLEYPTLGQLIDKLVENNILLIFAVTEDQRNNYENYAKLIPGATVGILQSDSRNILQLIMTAYKELRSEIELEVEGDTEDIQISFTAICHDGTVLPGQKKCSHLQVGDTVSFNVTVGLTDCLKKPKHFTIKPVGFQDVLKVEIEAMCSCVCHHEAELNSSRCSAGKGTFQCGMCVCNPGHMGPHCHGNCDCGECVCHSGWIGEYCNCTTSTDACVSDDGVLCNGRGECVCGKCVCTNPGASGSNCERCPTCGDACSSKRSCVECHLYAKEQSPEECYEKCKAIHTTVIDTEDFKDNRSIPCTLQSDNECIISFHMSVDEYRLTYVYNLKQADCPKPPNIPLIIWGVSMSVLTIGIILLIIWKLFVSVHDRKEVAKFEAERANAKWQTGCQINFAMSHQILDLTTKGVFILESEHLNRCIRADKTKLTLENCDQPSKHMLWKWVSRHRLFNIGSSMCLGLNTTSLQQPLNMFKCDSTLKTLWWRCSGNTLFGAAQLKLTGKGRLVVATKQRVSSQRWKIYLTSGEGPCAHPYEEIHTVQGNAHGMPCVLPFKYNNKWYSECTTEGREDNYRWCATTSLYDQDEKWGFCPNPGLSPMSALASTHCGVFNSAVGNEWQNLDCGSGLPFICKKYPNFTRRAEPFDTWQYYPTVCSPGWFPHNKFCYKLQSQEQSWKDSLTVCRSSNADLISVHSLADVELLLTLFQNVSETVSGAWIGLSNKTQGSFEWSDGSPVTFTYWHKYEPNVTYVEGPLCVRVTTDSTWQVKTCDERLPSVCKKPGNLEEQKSGLGDKGCSEGWKRRGHFCYKVTGHLQNYEDATKSYYCNSPMVTVGNRFEQAFINSLIQNVTNGSSLYFWTALQDRNKTGEYSWLTQKGSFQHVRYTNWNKYQPASSGGCVAISGGKYLGRWEVKDCNTFRAMSICKQAISSYKETESSDITINQQASCAPGWESKPDLLYCYKVFHREKVLMKRSWEDADFFCQALGSNLVSFSHYEEENFLNGILQNMFNSEERLFWAGFNKRNPLSGAAWEWSDGTAVVSSFIEDRNNEDDQRNCAAYKAGNMIIPLRCDAKLEWICKMPKGAKLKGLYWYTEQNEPWVFYQKSEYLFHNISFPWNAVAFACKMLGADLVSIHSSDQLDFIQSKIEKLFQNEVKWWIGLFAEYSNTELRWIDGSAVDYENWEGTNSRRSEVKNERCVYMSSQTGRWSEGKCNGHHPYICERKTVSVVEIPREPHLIGGCPERWLYFGHKCFLMHVPNNPQDLKNWNDAQAFCKSHEGSLVSVENEIEQAYLTMLLLGSQTSVWIGLQNDNRQKWVNGKPVTYANWSPIEPENSFSDGDDLNASNAQQDDPLCTLLSNNHNYHLTGKWYNEKCLDNGYGFICQKQQDPSKPPSHQSFFHPLPNTIEYGNRSYRIIHGNMTWYEALNKCLENETELVSITDEFHQAFLTVVVNRLDHAHWIGLYSQDQDGINYQWSDGSDAFFTHWDDADEVHLLGDCVYMDINGNWKSADCETPLQGAVCHVPPESKPISYKGECPKTWLKFQSSCYSFEPVIRRLDLEESREYCKQKANMSDVLTIKDEEEHRFVLEELQSFGPSHQTIWLGIIFDTDRHASFTIHHNHKDSCLEVKDSQLSVVQCKNSPSMQWKWGTRHRLYNIQSMQCLGLDLSENAVGMFECDTAHVMLWWRCAQNFLFGASQYRLSATSGSVTASLNSNDTWTKENFADSICHQPYEDSWKYKITRCESDWLPYNGYCYMMGKEPDTQEMAVKTCEGKGGVLISIHSLEDIELIITKLHNNTEIDVWTGLINNQSPALFEWTDGTPVTFTYWSQHEPSVPFNKTPNCVAYTGQDWKRHGDSCYKVDKNEVFFQESFNLSITNRFEQAFINSLITKYSKDDTKYFWTSLQDKNGNGQYEWITTEGMQPVTFTNWNIYQPDGLGGCVVMSAGKSLGKWEVKDCTNFKAMAIYKKVIGNRKNPEPEINPNTTCQDGWFSTMKDYLEKEHGRKQKGFVNHWVPIFQAFKILMKCNLFIMC</sequence>
<feature type="domain" description="C-type lectin" evidence="26">
    <location>
        <begin position="2426"/>
        <end position="2528"/>
    </location>
</feature>
<dbReference type="Proteomes" id="UP000289886">
    <property type="component" value="Unassembled WGS sequence"/>
</dbReference>
<dbReference type="InterPro" id="IPR040622">
    <property type="entry name" value="EGF_integrin_1"/>
</dbReference>
<dbReference type="InterPro" id="IPR018378">
    <property type="entry name" value="C-type_lectin_CS"/>
</dbReference>
<dbReference type="SMART" id="SM00360">
    <property type="entry name" value="RRM"/>
    <property type="match status" value="1"/>
</dbReference>
<keyword evidence="10" id="KW-0677">Repeat</keyword>
<dbReference type="GO" id="GO:0033627">
    <property type="term" value="P:cell adhesion mediated by integrin"/>
    <property type="evidence" value="ECO:0007669"/>
    <property type="project" value="TreeGrafter"/>
</dbReference>
<keyword evidence="7 24" id="KW-0812">Transmembrane</keyword>
<evidence type="ECO:0000256" key="25">
    <source>
        <dbReference type="SAM" id="MobiDB-lite"/>
    </source>
</evidence>
<dbReference type="SUPFAM" id="SSF57196">
    <property type="entry name" value="EGF/Laminin"/>
    <property type="match status" value="1"/>
</dbReference>
<keyword evidence="14" id="KW-0965">Cell junction</keyword>
<dbReference type="PANTHER" id="PTHR10082:SF11">
    <property type="entry name" value="INTEGRIN BETA-6"/>
    <property type="match status" value="1"/>
</dbReference>
<dbReference type="PROSITE" id="PS00243">
    <property type="entry name" value="I_EGF_1"/>
    <property type="match status" value="1"/>
</dbReference>
<dbReference type="GO" id="GO:0003723">
    <property type="term" value="F:RNA binding"/>
    <property type="evidence" value="ECO:0007669"/>
    <property type="project" value="UniProtKB-UniRule"/>
</dbReference>
<dbReference type="EMBL" id="SCEB01214413">
    <property type="protein sequence ID" value="RXM35471.1"/>
    <property type="molecule type" value="Genomic_DNA"/>
</dbReference>
<dbReference type="InterPro" id="IPR000772">
    <property type="entry name" value="Ricin_B_lectin"/>
</dbReference>
<keyword evidence="12" id="KW-0460">Magnesium</keyword>
<dbReference type="SUPFAM" id="SSF69687">
    <property type="entry name" value="Integrin beta tail domain"/>
    <property type="match status" value="1"/>
</dbReference>
<dbReference type="InterPro" id="IPR035992">
    <property type="entry name" value="Ricin_B-like_lectins"/>
</dbReference>
<organism evidence="29 30">
    <name type="scientific">Acipenser ruthenus</name>
    <name type="common">Sterlet sturgeon</name>
    <dbReference type="NCBI Taxonomy" id="7906"/>
    <lineage>
        <taxon>Eukaryota</taxon>
        <taxon>Metazoa</taxon>
        <taxon>Chordata</taxon>
        <taxon>Craniata</taxon>
        <taxon>Vertebrata</taxon>
        <taxon>Euteleostomi</taxon>
        <taxon>Actinopterygii</taxon>
        <taxon>Chondrostei</taxon>
        <taxon>Acipenseriformes</taxon>
        <taxon>Acipenseridae</taxon>
        <taxon>Acipenser</taxon>
    </lineage>
</organism>
<dbReference type="Gene3D" id="2.10.25.10">
    <property type="entry name" value="Laminin"/>
    <property type="match status" value="2"/>
</dbReference>
<keyword evidence="9" id="KW-0732">Signal</keyword>
<dbReference type="Gene3D" id="3.40.50.410">
    <property type="entry name" value="von Willebrand factor, type A domain"/>
    <property type="match status" value="1"/>
</dbReference>
<evidence type="ECO:0000256" key="7">
    <source>
        <dbReference type="ARBA" id="ARBA00022692"/>
    </source>
</evidence>
<dbReference type="SMART" id="SM00059">
    <property type="entry name" value="FN2"/>
    <property type="match status" value="1"/>
</dbReference>
<dbReference type="GO" id="GO:0006897">
    <property type="term" value="P:endocytosis"/>
    <property type="evidence" value="ECO:0007669"/>
    <property type="project" value="UniProtKB-KW"/>
</dbReference>
<dbReference type="Gene3D" id="3.10.100.10">
    <property type="entry name" value="Mannose-Binding Protein A, subunit A"/>
    <property type="match status" value="8"/>
</dbReference>
<dbReference type="Gene3D" id="1.20.5.100">
    <property type="entry name" value="Cytochrome c1, transmembrane anchor, C-terminal"/>
    <property type="match status" value="1"/>
</dbReference>
<dbReference type="InterPro" id="IPR035979">
    <property type="entry name" value="RBD_domain_sf"/>
</dbReference>
<proteinExistence type="inferred from homology"/>
<dbReference type="FunFam" id="3.30.70.330:FF:000014">
    <property type="entry name" value="RNA-binding motif, single-stranded-interacting protein 3 isoform 1"/>
    <property type="match status" value="1"/>
</dbReference>
<evidence type="ECO:0000256" key="16">
    <source>
        <dbReference type="ARBA" id="ARBA00023037"/>
    </source>
</evidence>
<dbReference type="SMART" id="SM00187">
    <property type="entry name" value="INB"/>
    <property type="match status" value="1"/>
</dbReference>
<evidence type="ECO:0000256" key="15">
    <source>
        <dbReference type="ARBA" id="ARBA00022989"/>
    </source>
</evidence>
<dbReference type="FunFam" id="2.10.10.10:FF:000001">
    <property type="entry name" value="Fibronectin 1a isoform 1"/>
    <property type="match status" value="1"/>
</dbReference>
<dbReference type="GO" id="GO:0007160">
    <property type="term" value="P:cell-matrix adhesion"/>
    <property type="evidence" value="ECO:0007669"/>
    <property type="project" value="TreeGrafter"/>
</dbReference>
<feature type="disulfide bond" evidence="23">
    <location>
        <begin position="1228"/>
        <end position="1254"/>
    </location>
</feature>
<keyword evidence="11" id="KW-0106">Calcium</keyword>
<evidence type="ECO:0000256" key="20">
    <source>
        <dbReference type="ARBA" id="ARBA00023180"/>
    </source>
</evidence>
<keyword evidence="30" id="KW-1185">Reference proteome</keyword>
<dbReference type="FunFam" id="2.10.25.10:FF:000043">
    <property type="entry name" value="Integrin beta"/>
    <property type="match status" value="1"/>
</dbReference>
<dbReference type="PROSITE" id="PS00615">
    <property type="entry name" value="C_TYPE_LECTIN_1"/>
    <property type="match status" value="2"/>
</dbReference>
<evidence type="ECO:0000256" key="9">
    <source>
        <dbReference type="ARBA" id="ARBA00022729"/>
    </source>
</evidence>
<dbReference type="PROSITE" id="PS52047">
    <property type="entry name" value="I_EGF_2"/>
    <property type="match status" value="1"/>
</dbReference>
<dbReference type="CDD" id="cd23410">
    <property type="entry name" value="beta-trefoil_Ricin_PLA2R1"/>
    <property type="match status" value="1"/>
</dbReference>
<evidence type="ECO:0000256" key="19">
    <source>
        <dbReference type="ARBA" id="ARBA00023170"/>
    </source>
</evidence>
<dbReference type="FunFam" id="2.10.25.10:FF:000075">
    <property type="entry name" value="Integrin beta"/>
    <property type="match status" value="1"/>
</dbReference>
<feature type="disulfide bond" evidence="23">
    <location>
        <begin position="1242"/>
        <end position="1269"/>
    </location>
</feature>
<feature type="domain" description="C-type lectin" evidence="26">
    <location>
        <begin position="1636"/>
        <end position="1756"/>
    </location>
</feature>
<dbReference type="GO" id="GO:0016477">
    <property type="term" value="P:cell migration"/>
    <property type="evidence" value="ECO:0007669"/>
    <property type="project" value="TreeGrafter"/>
</dbReference>
<feature type="domain" description="Fibronectin type-II" evidence="28">
    <location>
        <begin position="1223"/>
        <end position="1271"/>
    </location>
</feature>
<dbReference type="GO" id="GO:0034685">
    <property type="term" value="C:integrin alphav-beta6 complex"/>
    <property type="evidence" value="ECO:0007669"/>
    <property type="project" value="TreeGrafter"/>
</dbReference>
<evidence type="ECO:0000256" key="17">
    <source>
        <dbReference type="ARBA" id="ARBA00023136"/>
    </source>
</evidence>
<dbReference type="InterPro" id="IPR036943">
    <property type="entry name" value="FN_type2_sf"/>
</dbReference>
<dbReference type="SMART" id="SM01242">
    <property type="entry name" value="Integrin_B_tail"/>
    <property type="match status" value="1"/>
</dbReference>
<dbReference type="GO" id="GO:0098609">
    <property type="term" value="P:cell-cell adhesion"/>
    <property type="evidence" value="ECO:0007669"/>
    <property type="project" value="TreeGrafter"/>
</dbReference>
<evidence type="ECO:0000256" key="22">
    <source>
        <dbReference type="PROSITE-ProRule" id="PRU00176"/>
    </source>
</evidence>
<dbReference type="CDD" id="cd00037">
    <property type="entry name" value="CLECT"/>
    <property type="match status" value="8"/>
</dbReference>
<feature type="domain" description="C-type lectin" evidence="26">
    <location>
        <begin position="1924"/>
        <end position="2050"/>
    </location>
</feature>